<dbReference type="PANTHER" id="PTHR31128">
    <property type="entry name" value="PROTEIN CBR-CLEC-135-RELATED"/>
    <property type="match status" value="1"/>
</dbReference>
<proteinExistence type="predicted"/>
<sequence>MNASDFFDSQSEDAVVEHDAAKGHNYSSEDTRWTFQNSNISDPVYIREESVTSDFVPLPRVNSEYNLNTDARIEEHFIGARSKKEAAAAVKPDDFALYYRYDSNDSVRPTIPLYLVHRNTKNEVFHFPVVRVDEDNGSKWWHVQIGSNKMQSVADTYMHNICAHPALLEDAQQLT</sequence>
<name>A0A0B1TP40_OESDE</name>
<gene>
    <name evidence="1" type="ORF">OESDEN_02902</name>
</gene>
<dbReference type="AlphaFoldDB" id="A0A0B1TP40"/>
<accession>A0A0B1TP40</accession>
<evidence type="ECO:0000313" key="1">
    <source>
        <dbReference type="EMBL" id="KHJ97125.1"/>
    </source>
</evidence>
<dbReference type="Proteomes" id="UP000053660">
    <property type="component" value="Unassembled WGS sequence"/>
</dbReference>
<dbReference type="PANTHER" id="PTHR31128:SF6">
    <property type="entry name" value="SH2 DOMAIN-CONTAINING PROTEIN"/>
    <property type="match status" value="1"/>
</dbReference>
<protein>
    <submittedName>
        <fullName evidence="1">Uncharacterized protein</fullName>
    </submittedName>
</protein>
<dbReference type="EMBL" id="KN549513">
    <property type="protein sequence ID" value="KHJ97125.1"/>
    <property type="molecule type" value="Genomic_DNA"/>
</dbReference>
<organism evidence="1 2">
    <name type="scientific">Oesophagostomum dentatum</name>
    <name type="common">Nodular worm</name>
    <dbReference type="NCBI Taxonomy" id="61180"/>
    <lineage>
        <taxon>Eukaryota</taxon>
        <taxon>Metazoa</taxon>
        <taxon>Ecdysozoa</taxon>
        <taxon>Nematoda</taxon>
        <taxon>Chromadorea</taxon>
        <taxon>Rhabditida</taxon>
        <taxon>Rhabditina</taxon>
        <taxon>Rhabditomorpha</taxon>
        <taxon>Strongyloidea</taxon>
        <taxon>Strongylidae</taxon>
        <taxon>Oesophagostomum</taxon>
    </lineage>
</organism>
<keyword evidence="2" id="KW-1185">Reference proteome</keyword>
<reference evidence="1 2" key="1">
    <citation type="submission" date="2014-03" db="EMBL/GenBank/DDBJ databases">
        <title>Draft genome of the hookworm Oesophagostomum dentatum.</title>
        <authorList>
            <person name="Mitreva M."/>
        </authorList>
    </citation>
    <scope>NUCLEOTIDE SEQUENCE [LARGE SCALE GENOMIC DNA]</scope>
    <source>
        <strain evidence="1 2">OD-Hann</strain>
    </source>
</reference>
<evidence type="ECO:0000313" key="2">
    <source>
        <dbReference type="Proteomes" id="UP000053660"/>
    </source>
</evidence>
<dbReference type="OrthoDB" id="5868621at2759"/>